<gene>
    <name evidence="15" type="ORF">SDJN03_05221</name>
</gene>
<dbReference type="Pfam" id="PF00481">
    <property type="entry name" value="PP2C"/>
    <property type="match status" value="1"/>
</dbReference>
<feature type="domain" description="PPM-type phosphatase" evidence="14">
    <location>
        <begin position="122"/>
        <end position="375"/>
    </location>
</feature>
<keyword evidence="5" id="KW-0479">Metal-binding</keyword>
<dbReference type="InterPro" id="IPR000222">
    <property type="entry name" value="PP2C_BS"/>
</dbReference>
<dbReference type="AlphaFoldDB" id="A0AAV6NMN9"/>
<evidence type="ECO:0000313" key="16">
    <source>
        <dbReference type="Proteomes" id="UP000685013"/>
    </source>
</evidence>
<dbReference type="EMBL" id="JAGKQH010000004">
    <property type="protein sequence ID" value="KAG6599988.1"/>
    <property type="molecule type" value="Genomic_DNA"/>
</dbReference>
<comment type="cofactor">
    <cofactor evidence="1">
        <name>Mn(2+)</name>
        <dbReference type="ChEBI" id="CHEBI:29035"/>
    </cofactor>
</comment>
<accession>A0AAV6NMN9</accession>
<dbReference type="FunFam" id="3.60.40.10:FF:000044">
    <property type="entry name" value="probable protein phosphatase 2C 25"/>
    <property type="match status" value="1"/>
</dbReference>
<dbReference type="SMART" id="SM00331">
    <property type="entry name" value="PP2C_SIG"/>
    <property type="match status" value="1"/>
</dbReference>
<evidence type="ECO:0000256" key="9">
    <source>
        <dbReference type="ARBA" id="ARBA00023211"/>
    </source>
</evidence>
<dbReference type="InterPro" id="IPR015655">
    <property type="entry name" value="PP2C"/>
</dbReference>
<evidence type="ECO:0000313" key="15">
    <source>
        <dbReference type="EMBL" id="KAG6599988.1"/>
    </source>
</evidence>
<dbReference type="InterPro" id="IPR001932">
    <property type="entry name" value="PPM-type_phosphatase-like_dom"/>
</dbReference>
<dbReference type="PROSITE" id="PS01032">
    <property type="entry name" value="PPM_1"/>
    <property type="match status" value="1"/>
</dbReference>
<dbReference type="CDD" id="cd00143">
    <property type="entry name" value="PP2Cc"/>
    <property type="match status" value="1"/>
</dbReference>
<comment type="cofactor">
    <cofactor evidence="2">
        <name>Mg(2+)</name>
        <dbReference type="ChEBI" id="CHEBI:18420"/>
    </cofactor>
</comment>
<evidence type="ECO:0000256" key="2">
    <source>
        <dbReference type="ARBA" id="ARBA00001946"/>
    </source>
</evidence>
<keyword evidence="8 12" id="KW-0904">Protein phosphatase</keyword>
<dbReference type="Proteomes" id="UP000685013">
    <property type="component" value="Chromosome 4"/>
</dbReference>
<evidence type="ECO:0000259" key="14">
    <source>
        <dbReference type="PROSITE" id="PS51746"/>
    </source>
</evidence>
<comment type="similarity">
    <text evidence="3 12">Belongs to the PP2C family.</text>
</comment>
<keyword evidence="7" id="KW-0460">Magnesium</keyword>
<evidence type="ECO:0000256" key="12">
    <source>
        <dbReference type="RuleBase" id="RU003465"/>
    </source>
</evidence>
<keyword evidence="9" id="KW-0464">Manganese</keyword>
<feature type="region of interest" description="Disordered" evidence="13">
    <location>
        <begin position="39"/>
        <end position="76"/>
    </location>
</feature>
<dbReference type="PROSITE" id="PS51746">
    <property type="entry name" value="PPM_2"/>
    <property type="match status" value="1"/>
</dbReference>
<dbReference type="SMART" id="SM00332">
    <property type="entry name" value="PP2Cc"/>
    <property type="match status" value="1"/>
</dbReference>
<keyword evidence="16" id="KW-1185">Reference proteome</keyword>
<protein>
    <recommendedName>
        <fullName evidence="4">protein-serine/threonine phosphatase</fullName>
        <ecNumber evidence="4">3.1.3.16</ecNumber>
    </recommendedName>
</protein>
<comment type="catalytic activity">
    <reaction evidence="10">
        <text>O-phospho-L-seryl-[protein] + H2O = L-seryl-[protein] + phosphate</text>
        <dbReference type="Rhea" id="RHEA:20629"/>
        <dbReference type="Rhea" id="RHEA-COMP:9863"/>
        <dbReference type="Rhea" id="RHEA-COMP:11604"/>
        <dbReference type="ChEBI" id="CHEBI:15377"/>
        <dbReference type="ChEBI" id="CHEBI:29999"/>
        <dbReference type="ChEBI" id="CHEBI:43474"/>
        <dbReference type="ChEBI" id="CHEBI:83421"/>
        <dbReference type="EC" id="3.1.3.16"/>
    </reaction>
</comment>
<keyword evidence="6 12" id="KW-0378">Hydrolase</keyword>
<dbReference type="PANTHER" id="PTHR47992">
    <property type="entry name" value="PROTEIN PHOSPHATASE"/>
    <property type="match status" value="1"/>
</dbReference>
<feature type="non-terminal residue" evidence="15">
    <location>
        <position position="1"/>
    </location>
</feature>
<evidence type="ECO:0000256" key="3">
    <source>
        <dbReference type="ARBA" id="ARBA00006702"/>
    </source>
</evidence>
<evidence type="ECO:0000256" key="13">
    <source>
        <dbReference type="SAM" id="MobiDB-lite"/>
    </source>
</evidence>
<evidence type="ECO:0000256" key="1">
    <source>
        <dbReference type="ARBA" id="ARBA00001936"/>
    </source>
</evidence>
<sequence length="379" mass="41222">MCAVAVPKTTTTMTNSLFSSPKIASLLYKSSLNYCCSSPSSSSSSSSSSSPRSVSSPRKLHVSASSTSLLPSTPQLPPSVSPLAVDTVLKRKRPARINVPQSIDFIGFGFEQPEVMEEEEEEYSVYCKRGRRRIAVEDRFSATVGIQGDSRQAFFGVYDGHGGAKVAEIAAKRMSENVIDQVTRRTDSELEEAIKDGYLATDREVSEEGVSGGACCVAALIRNGNLAVSNVGDCRAVLSRRGKAEALTSDHRPCREDEKNRIEDSGGYVDYCRGAWRVQGTLAVSRAIGDDHLKQWVISEPETRMVKIEDDCDFLILASDGFWDKVKNQEAVDIVQSLCGVEMEKPKLFAACKELAALSTSRGSVDDTTVMIIKLSSFL</sequence>
<dbReference type="GO" id="GO:0046872">
    <property type="term" value="F:metal ion binding"/>
    <property type="evidence" value="ECO:0007669"/>
    <property type="project" value="UniProtKB-KW"/>
</dbReference>
<dbReference type="GO" id="GO:0009738">
    <property type="term" value="P:abscisic acid-activated signaling pathway"/>
    <property type="evidence" value="ECO:0007669"/>
    <property type="project" value="UniProtKB-ARBA"/>
</dbReference>
<evidence type="ECO:0000256" key="7">
    <source>
        <dbReference type="ARBA" id="ARBA00022842"/>
    </source>
</evidence>
<evidence type="ECO:0000256" key="11">
    <source>
        <dbReference type="ARBA" id="ARBA00048336"/>
    </source>
</evidence>
<name>A0AAV6NMN9_9ROSI</name>
<comment type="catalytic activity">
    <reaction evidence="11">
        <text>O-phospho-L-threonyl-[protein] + H2O = L-threonyl-[protein] + phosphate</text>
        <dbReference type="Rhea" id="RHEA:47004"/>
        <dbReference type="Rhea" id="RHEA-COMP:11060"/>
        <dbReference type="Rhea" id="RHEA-COMP:11605"/>
        <dbReference type="ChEBI" id="CHEBI:15377"/>
        <dbReference type="ChEBI" id="CHEBI:30013"/>
        <dbReference type="ChEBI" id="CHEBI:43474"/>
        <dbReference type="ChEBI" id="CHEBI:61977"/>
        <dbReference type="EC" id="3.1.3.16"/>
    </reaction>
</comment>
<evidence type="ECO:0000256" key="10">
    <source>
        <dbReference type="ARBA" id="ARBA00047761"/>
    </source>
</evidence>
<organism evidence="15 16">
    <name type="scientific">Cucurbita argyrosperma subsp. sororia</name>
    <dbReference type="NCBI Taxonomy" id="37648"/>
    <lineage>
        <taxon>Eukaryota</taxon>
        <taxon>Viridiplantae</taxon>
        <taxon>Streptophyta</taxon>
        <taxon>Embryophyta</taxon>
        <taxon>Tracheophyta</taxon>
        <taxon>Spermatophyta</taxon>
        <taxon>Magnoliopsida</taxon>
        <taxon>eudicotyledons</taxon>
        <taxon>Gunneridae</taxon>
        <taxon>Pentapetalae</taxon>
        <taxon>rosids</taxon>
        <taxon>fabids</taxon>
        <taxon>Cucurbitales</taxon>
        <taxon>Cucurbitaceae</taxon>
        <taxon>Cucurbiteae</taxon>
        <taxon>Cucurbita</taxon>
    </lineage>
</organism>
<dbReference type="EC" id="3.1.3.16" evidence="4"/>
<evidence type="ECO:0000256" key="8">
    <source>
        <dbReference type="ARBA" id="ARBA00022912"/>
    </source>
</evidence>
<comment type="caution">
    <text evidence="15">The sequence shown here is derived from an EMBL/GenBank/DDBJ whole genome shotgun (WGS) entry which is preliminary data.</text>
</comment>
<evidence type="ECO:0000256" key="6">
    <source>
        <dbReference type="ARBA" id="ARBA00022801"/>
    </source>
</evidence>
<dbReference type="GO" id="GO:0004722">
    <property type="term" value="F:protein serine/threonine phosphatase activity"/>
    <property type="evidence" value="ECO:0007669"/>
    <property type="project" value="UniProtKB-EC"/>
</dbReference>
<proteinExistence type="inferred from homology"/>
<evidence type="ECO:0000256" key="5">
    <source>
        <dbReference type="ARBA" id="ARBA00022723"/>
    </source>
</evidence>
<feature type="compositionally biased region" description="Low complexity" evidence="13">
    <location>
        <begin position="39"/>
        <end position="73"/>
    </location>
</feature>
<reference evidence="15 16" key="1">
    <citation type="journal article" date="2021" name="Hortic Res">
        <title>The domestication of Cucurbita argyrosperma as revealed by the genome of its wild relative.</title>
        <authorList>
            <person name="Barrera-Redondo J."/>
            <person name="Sanchez-de la Vega G."/>
            <person name="Aguirre-Liguori J.A."/>
            <person name="Castellanos-Morales G."/>
            <person name="Gutierrez-Guerrero Y.T."/>
            <person name="Aguirre-Dugua X."/>
            <person name="Aguirre-Planter E."/>
            <person name="Tenaillon M.I."/>
            <person name="Lira-Saade R."/>
            <person name="Eguiarte L.E."/>
        </authorList>
    </citation>
    <scope>NUCLEOTIDE SEQUENCE [LARGE SCALE GENOMIC DNA]</scope>
    <source>
        <strain evidence="15">JBR-2021</strain>
    </source>
</reference>
<evidence type="ECO:0000256" key="4">
    <source>
        <dbReference type="ARBA" id="ARBA00013081"/>
    </source>
</evidence>